<dbReference type="InterPro" id="IPR013783">
    <property type="entry name" value="Ig-like_fold"/>
</dbReference>
<dbReference type="PANTHER" id="PTHR14340:SF9">
    <property type="entry name" value="FIBRONECTIN TYPE-III DOMAIN-CONTAINING PROTEIN"/>
    <property type="match status" value="1"/>
</dbReference>
<dbReference type="Pfam" id="PF07679">
    <property type="entry name" value="I-set"/>
    <property type="match status" value="1"/>
</dbReference>
<dbReference type="GO" id="GO:0030154">
    <property type="term" value="P:cell differentiation"/>
    <property type="evidence" value="ECO:0007669"/>
    <property type="project" value="UniProtKB-ARBA"/>
</dbReference>
<sequence length="152" mass="16962">MLIRARPPKEMVRRGEVARLRCEAEGDEPIKITWNVKGISINDTNDQRYGLKRFSVDSNPGSGPGSPAISELIIQQVSLTDRGDVECVAVNSFGHDSLRVSLLVQERPQPPKEFRVMEHTSRSVVLSWALPTSEDDAHVLDYVLSYKEESGT</sequence>
<dbReference type="Gene3D" id="2.60.40.10">
    <property type="entry name" value="Immunoglobulins"/>
    <property type="match status" value="2"/>
</dbReference>
<feature type="domain" description="Fibronectin type-III" evidence="4">
    <location>
        <begin position="110"/>
        <end position="152"/>
    </location>
</feature>
<dbReference type="InterPro" id="IPR036179">
    <property type="entry name" value="Ig-like_dom_sf"/>
</dbReference>
<dbReference type="InterPro" id="IPR013098">
    <property type="entry name" value="Ig_I-set"/>
</dbReference>
<evidence type="ECO:0000256" key="2">
    <source>
        <dbReference type="ARBA" id="ARBA00023319"/>
    </source>
</evidence>
<dbReference type="OMA" id="ISESHMI"/>
<keyword evidence="2" id="KW-0393">Immunoglobulin domain</keyword>
<dbReference type="InterPro" id="IPR003961">
    <property type="entry name" value="FN3_dom"/>
</dbReference>
<dbReference type="InterPro" id="IPR003599">
    <property type="entry name" value="Ig_sub"/>
</dbReference>
<dbReference type="OrthoDB" id="7688992at2759"/>
<evidence type="ECO:0000259" key="4">
    <source>
        <dbReference type="PROSITE" id="PS50853"/>
    </source>
</evidence>
<dbReference type="STRING" id="48709.A0A1D2N9X7"/>
<evidence type="ECO:0000313" key="6">
    <source>
        <dbReference type="Proteomes" id="UP000094527"/>
    </source>
</evidence>
<keyword evidence="1" id="KW-0677">Repeat</keyword>
<dbReference type="SUPFAM" id="SSF49265">
    <property type="entry name" value="Fibronectin type III"/>
    <property type="match status" value="1"/>
</dbReference>
<protein>
    <submittedName>
        <fullName evidence="5">Down syndrome cell adhesion molecule-like protein Dscam2</fullName>
    </submittedName>
</protein>
<dbReference type="Proteomes" id="UP000094527">
    <property type="component" value="Unassembled WGS sequence"/>
</dbReference>
<reference evidence="5 6" key="1">
    <citation type="journal article" date="2016" name="Genome Biol. Evol.">
        <title>Gene Family Evolution Reflects Adaptation to Soil Environmental Stressors in the Genome of the Collembolan Orchesella cincta.</title>
        <authorList>
            <person name="Faddeeva-Vakhrusheva A."/>
            <person name="Derks M.F."/>
            <person name="Anvar S.Y."/>
            <person name="Agamennone V."/>
            <person name="Suring W."/>
            <person name="Smit S."/>
            <person name="van Straalen N.M."/>
            <person name="Roelofs D."/>
        </authorList>
    </citation>
    <scope>NUCLEOTIDE SEQUENCE [LARGE SCALE GENOMIC DNA]</scope>
    <source>
        <tissue evidence="5">Mixed pool</tissue>
    </source>
</reference>
<proteinExistence type="predicted"/>
<comment type="caution">
    <text evidence="5">The sequence shown here is derived from an EMBL/GenBank/DDBJ whole genome shotgun (WGS) entry which is preliminary data.</text>
</comment>
<dbReference type="SMART" id="SM00408">
    <property type="entry name" value="IGc2"/>
    <property type="match status" value="1"/>
</dbReference>
<dbReference type="PANTHER" id="PTHR14340">
    <property type="entry name" value="MICROFIBRIL-ASSOCIATED GLYCOPROTEIN 3"/>
    <property type="match status" value="1"/>
</dbReference>
<dbReference type="PROSITE" id="PS50853">
    <property type="entry name" value="FN3"/>
    <property type="match status" value="1"/>
</dbReference>
<dbReference type="InterPro" id="IPR036116">
    <property type="entry name" value="FN3_sf"/>
</dbReference>
<organism evidence="5 6">
    <name type="scientific">Orchesella cincta</name>
    <name type="common">Springtail</name>
    <name type="synonym">Podura cincta</name>
    <dbReference type="NCBI Taxonomy" id="48709"/>
    <lineage>
        <taxon>Eukaryota</taxon>
        <taxon>Metazoa</taxon>
        <taxon>Ecdysozoa</taxon>
        <taxon>Arthropoda</taxon>
        <taxon>Hexapoda</taxon>
        <taxon>Collembola</taxon>
        <taxon>Entomobryomorpha</taxon>
        <taxon>Entomobryoidea</taxon>
        <taxon>Orchesellidae</taxon>
        <taxon>Orchesellinae</taxon>
        <taxon>Orchesella</taxon>
    </lineage>
</organism>
<evidence type="ECO:0000256" key="1">
    <source>
        <dbReference type="ARBA" id="ARBA00022737"/>
    </source>
</evidence>
<feature type="domain" description="Ig-like" evidence="3">
    <location>
        <begin position="1"/>
        <end position="101"/>
    </location>
</feature>
<dbReference type="SUPFAM" id="SSF48726">
    <property type="entry name" value="Immunoglobulin"/>
    <property type="match status" value="1"/>
</dbReference>
<evidence type="ECO:0000259" key="3">
    <source>
        <dbReference type="PROSITE" id="PS50835"/>
    </source>
</evidence>
<keyword evidence="6" id="KW-1185">Reference proteome</keyword>
<dbReference type="InterPro" id="IPR007110">
    <property type="entry name" value="Ig-like_dom"/>
</dbReference>
<dbReference type="AlphaFoldDB" id="A0A1D2N9X7"/>
<dbReference type="InterPro" id="IPR003598">
    <property type="entry name" value="Ig_sub2"/>
</dbReference>
<name>A0A1D2N9X7_ORCCI</name>
<accession>A0A1D2N9X7</accession>
<dbReference type="EMBL" id="LJIJ01000126">
    <property type="protein sequence ID" value="ODN02061.1"/>
    <property type="molecule type" value="Genomic_DNA"/>
</dbReference>
<gene>
    <name evidence="5" type="ORF">Ocin01_04637</name>
</gene>
<dbReference type="GO" id="GO:0009653">
    <property type="term" value="P:anatomical structure morphogenesis"/>
    <property type="evidence" value="ECO:0007669"/>
    <property type="project" value="UniProtKB-ARBA"/>
</dbReference>
<dbReference type="SMART" id="SM00409">
    <property type="entry name" value="IG"/>
    <property type="match status" value="1"/>
</dbReference>
<dbReference type="CDD" id="cd00096">
    <property type="entry name" value="Ig"/>
    <property type="match status" value="1"/>
</dbReference>
<evidence type="ECO:0000313" key="5">
    <source>
        <dbReference type="EMBL" id="ODN02061.1"/>
    </source>
</evidence>
<dbReference type="PROSITE" id="PS50835">
    <property type="entry name" value="IG_LIKE"/>
    <property type="match status" value="1"/>
</dbReference>
<dbReference type="CDD" id="cd00063">
    <property type="entry name" value="FN3"/>
    <property type="match status" value="1"/>
</dbReference>